<dbReference type="EMBL" id="EQ999546">
    <property type="protein sequence ID" value="EEZ30627.1"/>
    <property type="molecule type" value="Genomic_DNA"/>
</dbReference>
<dbReference type="RefSeq" id="WP_002963612.1">
    <property type="nucleotide sequence ID" value="NZ_EQ999546.1"/>
</dbReference>
<dbReference type="HOGENOM" id="CLU_2056904_0_0_5"/>
<evidence type="ECO:0000313" key="1">
    <source>
        <dbReference type="EMBL" id="EEZ30627.1"/>
    </source>
</evidence>
<dbReference type="Proteomes" id="UP000004659">
    <property type="component" value="Unassembled WGS sequence"/>
</dbReference>
<gene>
    <name evidence="1" type="ORF">BALG_00746</name>
</gene>
<organism evidence="1">
    <name type="scientific">Brucella pinnipedialis M292/94/1</name>
    <dbReference type="NCBI Taxonomy" id="520462"/>
    <lineage>
        <taxon>Bacteria</taxon>
        <taxon>Pseudomonadati</taxon>
        <taxon>Pseudomonadota</taxon>
        <taxon>Alphaproteobacteria</taxon>
        <taxon>Hyphomicrobiales</taxon>
        <taxon>Brucellaceae</taxon>
        <taxon>Brucella/Ochrobactrum group</taxon>
        <taxon>Brucella</taxon>
    </lineage>
</organism>
<dbReference type="AlphaFoldDB" id="A0A0E1XBG9"/>
<accession>A0A0E1XBG9</accession>
<dbReference type="GeneID" id="93014970"/>
<protein>
    <submittedName>
        <fullName evidence="1">Uncharacterized protein</fullName>
    </submittedName>
</protein>
<proteinExistence type="predicted"/>
<reference evidence="1" key="1">
    <citation type="submission" date="2009-01" db="EMBL/GenBank/DDBJ databases">
        <title>The Genome Sequence of Brucella pinnipedialis M292/94/1.</title>
        <authorList>
            <consortium name="The Broad Institute Genome Sequencing Platform"/>
            <person name="Ward D."/>
            <person name="Young S.K."/>
            <person name="Kodira C.D."/>
            <person name="Zeng Q."/>
            <person name="Koehrsen M."/>
            <person name="Alvarado L."/>
            <person name="Berlin A."/>
            <person name="Borenstein D."/>
            <person name="Chen Z."/>
            <person name="Engels R."/>
            <person name="Freedman E."/>
            <person name="Gellesch M."/>
            <person name="Goldberg J."/>
            <person name="Griggs A."/>
            <person name="Gujja S."/>
            <person name="Heiman D."/>
            <person name="Hepburn T."/>
            <person name="Howarth C."/>
            <person name="Jen D."/>
            <person name="Larson L."/>
            <person name="Lewis B."/>
            <person name="Mehta T."/>
            <person name="Park D."/>
            <person name="Pearson M."/>
            <person name="Roberts A."/>
            <person name="Saif S."/>
            <person name="Shea T."/>
            <person name="Shenoy N."/>
            <person name="Sisk P."/>
            <person name="Stolte C."/>
            <person name="Sykes S."/>
            <person name="Walk T."/>
            <person name="White J."/>
            <person name="Yandava C."/>
            <person name="Whatmore A.M."/>
            <person name="Perrett L.L."/>
            <person name="O'Callaghan D."/>
            <person name="Nusbaum C."/>
            <person name="Galagan J."/>
            <person name="Birren B."/>
        </authorList>
    </citation>
    <scope>NUCLEOTIDE SEQUENCE [LARGE SCALE GENOMIC DNA]</scope>
    <source>
        <strain evidence="1">M292/94/1</strain>
    </source>
</reference>
<sequence length="119" mass="13601">MEPIVLSFSLDRAPCNELIILRGVPHRVPQSQVFPGFSAHISLQSRGKTRNDRPFIARRQLGAERRAVTRHCSSMRYHVEVTSASASRVSALDRLIERPFFSGFPAKEKSQRLSRWRQA</sequence>
<name>A0A0E1XBG9_9HYPH</name>